<dbReference type="KEGG" id="dnv:108652172"/>
<feature type="signal peptide" evidence="6">
    <location>
        <begin position="1"/>
        <end position="19"/>
    </location>
</feature>
<evidence type="ECO:0000256" key="4">
    <source>
        <dbReference type="ARBA" id="ARBA00022900"/>
    </source>
</evidence>
<dbReference type="Proteomes" id="UP000295192">
    <property type="component" value="Unassembled WGS sequence"/>
</dbReference>
<dbReference type="PROSITE" id="PS50279">
    <property type="entry name" value="BPTI_KUNITZ_2"/>
    <property type="match status" value="1"/>
</dbReference>
<dbReference type="PANTHER" id="PTHR10083:SF217">
    <property type="entry name" value="BOOPHILIN-H2"/>
    <property type="match status" value="1"/>
</dbReference>
<gene>
    <name evidence="8" type="ORF">AWZ03_002204</name>
</gene>
<evidence type="ECO:0000259" key="7">
    <source>
        <dbReference type="PROSITE" id="PS50279"/>
    </source>
</evidence>
<keyword evidence="2" id="KW-0964">Secreted</keyword>
<dbReference type="AlphaFoldDB" id="A0A484BRI8"/>
<evidence type="ECO:0000256" key="3">
    <source>
        <dbReference type="ARBA" id="ARBA00022690"/>
    </source>
</evidence>
<dbReference type="SUPFAM" id="SSF57362">
    <property type="entry name" value="BPTI-like"/>
    <property type="match status" value="1"/>
</dbReference>
<dbReference type="GO" id="GO:0004867">
    <property type="term" value="F:serine-type endopeptidase inhibitor activity"/>
    <property type="evidence" value="ECO:0007669"/>
    <property type="project" value="UniProtKB-KW"/>
</dbReference>
<dbReference type="Pfam" id="PF00014">
    <property type="entry name" value="Kunitz_BPTI"/>
    <property type="match status" value="1"/>
</dbReference>
<dbReference type="OrthoDB" id="4473401at2759"/>
<dbReference type="InterPro" id="IPR050098">
    <property type="entry name" value="TFPI/VKTCI-like"/>
</dbReference>
<dbReference type="STRING" id="7232.A0A484BRI8"/>
<feature type="chain" id="PRO_5019728030" description="BPTI/Kunitz inhibitor domain-containing protein" evidence="6">
    <location>
        <begin position="20"/>
        <end position="113"/>
    </location>
</feature>
<dbReference type="PRINTS" id="PR00759">
    <property type="entry name" value="BASICPTASE"/>
</dbReference>
<evidence type="ECO:0000313" key="9">
    <source>
        <dbReference type="Proteomes" id="UP000295192"/>
    </source>
</evidence>
<dbReference type="SMART" id="SM00131">
    <property type="entry name" value="KU"/>
    <property type="match status" value="1"/>
</dbReference>
<dbReference type="InterPro" id="IPR036880">
    <property type="entry name" value="Kunitz_BPTI_sf"/>
</dbReference>
<comment type="caution">
    <text evidence="8">The sequence shown here is derived from an EMBL/GenBank/DDBJ whole genome shotgun (WGS) entry which is preliminary data.</text>
</comment>
<feature type="domain" description="BPTI/Kunitz inhibitor" evidence="7">
    <location>
        <begin position="47"/>
        <end position="97"/>
    </location>
</feature>
<evidence type="ECO:0000256" key="2">
    <source>
        <dbReference type="ARBA" id="ARBA00022525"/>
    </source>
</evidence>
<sequence length="113" mass="13398">MRCLIALVLFLLLADLALGQDYDDALNHSYNFKARKRHFEKINKAICYSKPDYGKCKGTRRLWFFNKYKTKCEKFTYSNCGGNQNRFYTKEECDIFCTEKSRDWLREDAAHVG</sequence>
<dbReference type="PANTHER" id="PTHR10083">
    <property type="entry name" value="KUNITZ-TYPE PROTEASE INHIBITOR-RELATED"/>
    <property type="match status" value="1"/>
</dbReference>
<evidence type="ECO:0000256" key="6">
    <source>
        <dbReference type="SAM" id="SignalP"/>
    </source>
</evidence>
<dbReference type="Gene3D" id="4.10.410.10">
    <property type="entry name" value="Pancreatic trypsin inhibitor Kunitz domain"/>
    <property type="match status" value="1"/>
</dbReference>
<reference evidence="8 9" key="1">
    <citation type="journal article" date="2019" name="J. Hered.">
        <title>An Improved Genome Assembly for Drosophila navojoa, the Basal Species in the mojavensis Cluster.</title>
        <authorList>
            <person name="Vanderlinde T."/>
            <person name="Dupim E.G."/>
            <person name="Nazario-Yepiz N.O."/>
            <person name="Carvalho A.B."/>
        </authorList>
    </citation>
    <scope>NUCLEOTIDE SEQUENCE [LARGE SCALE GENOMIC DNA]</scope>
    <source>
        <strain evidence="8">Navoj_Jal97</strain>
        <tissue evidence="8">Whole organism</tissue>
    </source>
</reference>
<keyword evidence="5" id="KW-1015">Disulfide bond</keyword>
<name>A0A484BRI8_DRONA</name>
<evidence type="ECO:0000256" key="1">
    <source>
        <dbReference type="ARBA" id="ARBA00004613"/>
    </source>
</evidence>
<dbReference type="InterPro" id="IPR002223">
    <property type="entry name" value="Kunitz_BPTI"/>
</dbReference>
<organism evidence="8 9">
    <name type="scientific">Drosophila navojoa</name>
    <name type="common">Fruit fly</name>
    <dbReference type="NCBI Taxonomy" id="7232"/>
    <lineage>
        <taxon>Eukaryota</taxon>
        <taxon>Metazoa</taxon>
        <taxon>Ecdysozoa</taxon>
        <taxon>Arthropoda</taxon>
        <taxon>Hexapoda</taxon>
        <taxon>Insecta</taxon>
        <taxon>Pterygota</taxon>
        <taxon>Neoptera</taxon>
        <taxon>Endopterygota</taxon>
        <taxon>Diptera</taxon>
        <taxon>Brachycera</taxon>
        <taxon>Muscomorpha</taxon>
        <taxon>Ephydroidea</taxon>
        <taxon>Drosophilidae</taxon>
        <taxon>Drosophila</taxon>
    </lineage>
</organism>
<comment type="subcellular location">
    <subcellularLocation>
        <location evidence="1">Secreted</location>
    </subcellularLocation>
</comment>
<keyword evidence="9" id="KW-1185">Reference proteome</keyword>
<keyword evidence="6" id="KW-0732">Signal</keyword>
<dbReference type="CDD" id="cd00109">
    <property type="entry name" value="Kunitz-type"/>
    <property type="match status" value="1"/>
</dbReference>
<dbReference type="EMBL" id="LSRL02000009">
    <property type="protein sequence ID" value="TDG51409.1"/>
    <property type="molecule type" value="Genomic_DNA"/>
</dbReference>
<dbReference type="GO" id="GO:0005615">
    <property type="term" value="C:extracellular space"/>
    <property type="evidence" value="ECO:0007669"/>
    <property type="project" value="TreeGrafter"/>
</dbReference>
<evidence type="ECO:0000313" key="8">
    <source>
        <dbReference type="EMBL" id="TDG51409.1"/>
    </source>
</evidence>
<protein>
    <recommendedName>
        <fullName evidence="7">BPTI/Kunitz inhibitor domain-containing protein</fullName>
    </recommendedName>
</protein>
<proteinExistence type="predicted"/>
<dbReference type="OMA" id="KINKAIC"/>
<keyword evidence="3" id="KW-0646">Protease inhibitor</keyword>
<evidence type="ECO:0000256" key="5">
    <source>
        <dbReference type="ARBA" id="ARBA00023157"/>
    </source>
</evidence>
<accession>A0A484BRI8</accession>
<keyword evidence="4" id="KW-0722">Serine protease inhibitor</keyword>